<feature type="non-terminal residue" evidence="1">
    <location>
        <position position="34"/>
    </location>
</feature>
<evidence type="ECO:0000313" key="1">
    <source>
        <dbReference type="EMBL" id="KFM60444.1"/>
    </source>
</evidence>
<keyword evidence="2" id="KW-1185">Reference proteome</keyword>
<reference evidence="1 2" key="1">
    <citation type="submission" date="2013-11" db="EMBL/GenBank/DDBJ databases">
        <title>Genome sequencing of Stegodyphus mimosarum.</title>
        <authorList>
            <person name="Bechsgaard J."/>
        </authorList>
    </citation>
    <scope>NUCLEOTIDE SEQUENCE [LARGE SCALE GENOMIC DNA]</scope>
</reference>
<organism evidence="1 2">
    <name type="scientific">Stegodyphus mimosarum</name>
    <name type="common">African social velvet spider</name>
    <dbReference type="NCBI Taxonomy" id="407821"/>
    <lineage>
        <taxon>Eukaryota</taxon>
        <taxon>Metazoa</taxon>
        <taxon>Ecdysozoa</taxon>
        <taxon>Arthropoda</taxon>
        <taxon>Chelicerata</taxon>
        <taxon>Arachnida</taxon>
        <taxon>Araneae</taxon>
        <taxon>Araneomorphae</taxon>
        <taxon>Entelegynae</taxon>
        <taxon>Eresoidea</taxon>
        <taxon>Eresidae</taxon>
        <taxon>Stegodyphus</taxon>
    </lineage>
</organism>
<proteinExistence type="predicted"/>
<dbReference type="EMBL" id="KK113548">
    <property type="protein sequence ID" value="KFM60444.1"/>
    <property type="molecule type" value="Genomic_DNA"/>
</dbReference>
<name>A0A087T5Q5_STEMI</name>
<sequence>MKKKIEFSTVHNVLSVLSASCWHHSLLCRALTET</sequence>
<accession>A0A087T5Q5</accession>
<evidence type="ECO:0000313" key="2">
    <source>
        <dbReference type="Proteomes" id="UP000054359"/>
    </source>
</evidence>
<protein>
    <submittedName>
        <fullName evidence="1">Uncharacterized protein</fullName>
    </submittedName>
</protein>
<dbReference type="PROSITE" id="PS51257">
    <property type="entry name" value="PROKAR_LIPOPROTEIN"/>
    <property type="match status" value="1"/>
</dbReference>
<dbReference type="Proteomes" id="UP000054359">
    <property type="component" value="Unassembled WGS sequence"/>
</dbReference>
<dbReference type="AlphaFoldDB" id="A0A087T5Q5"/>
<gene>
    <name evidence="1" type="ORF">X975_11568</name>
</gene>